<proteinExistence type="predicted"/>
<dbReference type="PANTHER" id="PTHR45586:SF1">
    <property type="entry name" value="LIPOPOLYSACCHARIDE ASSEMBLY PROTEIN B"/>
    <property type="match status" value="1"/>
</dbReference>
<gene>
    <name evidence="5" type="ORF">GWI71_10250</name>
</gene>
<feature type="repeat" description="TPR" evidence="3">
    <location>
        <begin position="116"/>
        <end position="149"/>
    </location>
</feature>
<reference evidence="5 6" key="1">
    <citation type="submission" date="2020-01" db="EMBL/GenBank/DDBJ databases">
        <authorList>
            <person name="Peng S.Y."/>
            <person name="Li J."/>
            <person name="Wang M."/>
            <person name="Wang L."/>
            <person name="Wang C.Q."/>
            <person name="Wang J.R."/>
        </authorList>
    </citation>
    <scope>NUCLEOTIDE SEQUENCE [LARGE SCALE GENOMIC DNA]</scope>
    <source>
        <strain evidence="5 6">XCT-34</strain>
    </source>
</reference>
<dbReference type="PROSITE" id="PS50005">
    <property type="entry name" value="TPR"/>
    <property type="match status" value="1"/>
</dbReference>
<keyword evidence="6" id="KW-1185">Reference proteome</keyword>
<protein>
    <submittedName>
        <fullName evidence="5">Tetratricopeptide repeat protein</fullName>
    </submittedName>
</protein>
<dbReference type="Pfam" id="PF13432">
    <property type="entry name" value="TPR_16"/>
    <property type="match status" value="3"/>
</dbReference>
<organism evidence="5 6">
    <name type="scientific">Pannonibacter tanglangensis</name>
    <dbReference type="NCBI Taxonomy" id="2750084"/>
    <lineage>
        <taxon>Bacteria</taxon>
        <taxon>Pseudomonadati</taxon>
        <taxon>Pseudomonadota</taxon>
        <taxon>Alphaproteobacteria</taxon>
        <taxon>Hyphomicrobiales</taxon>
        <taxon>Stappiaceae</taxon>
        <taxon>Pannonibacter</taxon>
    </lineage>
</organism>
<evidence type="ECO:0000256" key="2">
    <source>
        <dbReference type="ARBA" id="ARBA00022803"/>
    </source>
</evidence>
<feature type="region of interest" description="Disordered" evidence="4">
    <location>
        <begin position="369"/>
        <end position="466"/>
    </location>
</feature>
<evidence type="ECO:0000256" key="4">
    <source>
        <dbReference type="SAM" id="MobiDB-lite"/>
    </source>
</evidence>
<dbReference type="Gene3D" id="1.25.40.10">
    <property type="entry name" value="Tetratricopeptide repeat domain"/>
    <property type="match status" value="1"/>
</dbReference>
<name>A0ABW9ZH25_9HYPH</name>
<dbReference type="InterPro" id="IPR019734">
    <property type="entry name" value="TPR_rpt"/>
</dbReference>
<dbReference type="PANTHER" id="PTHR45586">
    <property type="entry name" value="TPR REPEAT-CONTAINING PROTEIN PA4667"/>
    <property type="match status" value="1"/>
</dbReference>
<keyword evidence="1" id="KW-0677">Repeat</keyword>
<sequence length="466" mass="48533">MAEPFAPGSALQPTPALSGPAFVATFAPTPARATDQPAGAVAPQAAPATAADPHPAQGAAGRGDSLAPVPSLENARRSQEEVEDAFRQATGLLRDGQLDEAAAQLRRILFAHPDHLRARANLGNCQFLLGDLANAEQSFEAVLADAPDNRNALYGLATIRLQQGDAGRAQELATRLAALTPDSAPALTLLADATADDPRPGTAIAAYRAALRQDETYLPALVGLSRLMLKRSRVDEALDLADRAARLGQGSSEAFTCLGDALMAAGNLMAAREAYEAALKRTRSGGSIAVRLSVLARKSGDHRAALRHADDAWSDRPDDREAGNAVGAALAALGERLAAREVLTAMVHGRPVQDWVRDVIERHRTVPMPDMVWSPHAPAAPDPREDTTQGLDAGLDPGLDAGEGPATDNEAPEADPAASIQDATAPDRSGDTPSLAPADVWPDQETSAAPSAPDDEAPELPGSPLR</sequence>
<feature type="compositionally biased region" description="Low complexity" evidence="4">
    <location>
        <begin position="20"/>
        <end position="56"/>
    </location>
</feature>
<evidence type="ECO:0000313" key="5">
    <source>
        <dbReference type="EMBL" id="NBN64061.1"/>
    </source>
</evidence>
<dbReference type="RefSeq" id="WP_161676002.1">
    <property type="nucleotide sequence ID" value="NZ_JAABLP010000002.1"/>
</dbReference>
<dbReference type="EMBL" id="JAABLP010000002">
    <property type="protein sequence ID" value="NBN64061.1"/>
    <property type="molecule type" value="Genomic_DNA"/>
</dbReference>
<dbReference type="InterPro" id="IPR051012">
    <property type="entry name" value="CellSynth/LPSAsmb/PSIAsmb"/>
</dbReference>
<dbReference type="InterPro" id="IPR011990">
    <property type="entry name" value="TPR-like_helical_dom_sf"/>
</dbReference>
<feature type="region of interest" description="Disordered" evidence="4">
    <location>
        <begin position="1"/>
        <end position="81"/>
    </location>
</feature>
<evidence type="ECO:0000313" key="6">
    <source>
        <dbReference type="Proteomes" id="UP000541347"/>
    </source>
</evidence>
<evidence type="ECO:0000256" key="3">
    <source>
        <dbReference type="PROSITE-ProRule" id="PRU00339"/>
    </source>
</evidence>
<comment type="caution">
    <text evidence="5">The sequence shown here is derived from an EMBL/GenBank/DDBJ whole genome shotgun (WGS) entry which is preliminary data.</text>
</comment>
<accession>A0ABW9ZH25</accession>
<dbReference type="Proteomes" id="UP000541347">
    <property type="component" value="Unassembled WGS sequence"/>
</dbReference>
<dbReference type="SMART" id="SM00028">
    <property type="entry name" value="TPR"/>
    <property type="match status" value="5"/>
</dbReference>
<evidence type="ECO:0000256" key="1">
    <source>
        <dbReference type="ARBA" id="ARBA00022737"/>
    </source>
</evidence>
<dbReference type="SUPFAM" id="SSF48452">
    <property type="entry name" value="TPR-like"/>
    <property type="match status" value="1"/>
</dbReference>
<keyword evidence="2 3" id="KW-0802">TPR repeat</keyword>